<dbReference type="Proteomes" id="UP000707451">
    <property type="component" value="Unassembled WGS sequence"/>
</dbReference>
<evidence type="ECO:0000256" key="2">
    <source>
        <dbReference type="ARBA" id="ARBA00004613"/>
    </source>
</evidence>
<feature type="domain" description="Crinkler effector protein N-terminal" evidence="4">
    <location>
        <begin position="8"/>
        <end position="111"/>
    </location>
</feature>
<dbReference type="OrthoDB" id="2420447at2759"/>
<proteinExistence type="predicted"/>
<evidence type="ECO:0000259" key="4">
    <source>
        <dbReference type="Pfam" id="PF20147"/>
    </source>
</evidence>
<keyword evidence="6" id="KW-1185">Reference proteome</keyword>
<name>A0A9P7XZ63_9FUNG</name>
<evidence type="ECO:0000256" key="3">
    <source>
        <dbReference type="ARBA" id="ARBA00022525"/>
    </source>
</evidence>
<gene>
    <name evidence="5" type="ORF">KI688_009137</name>
</gene>
<evidence type="ECO:0000313" key="6">
    <source>
        <dbReference type="Proteomes" id="UP000707451"/>
    </source>
</evidence>
<comment type="subcellular location">
    <subcellularLocation>
        <location evidence="1">Host cell</location>
    </subcellularLocation>
    <subcellularLocation>
        <location evidence="2">Secreted</location>
    </subcellularLocation>
</comment>
<protein>
    <recommendedName>
        <fullName evidence="4">Crinkler effector protein N-terminal domain-containing protein</fullName>
    </recommendedName>
</protein>
<keyword evidence="3" id="KW-0964">Secreted</keyword>
<comment type="caution">
    <text evidence="5">The sequence shown here is derived from an EMBL/GenBank/DDBJ whole genome shotgun (WGS) entry which is preliminary data.</text>
</comment>
<dbReference type="InterPro" id="IPR045379">
    <property type="entry name" value="Crinkler_N"/>
</dbReference>
<dbReference type="GO" id="GO:0005576">
    <property type="term" value="C:extracellular region"/>
    <property type="evidence" value="ECO:0007669"/>
    <property type="project" value="UniProtKB-SubCell"/>
</dbReference>
<organism evidence="5 6">
    <name type="scientific">Linnemannia hyalina</name>
    <dbReference type="NCBI Taxonomy" id="64524"/>
    <lineage>
        <taxon>Eukaryota</taxon>
        <taxon>Fungi</taxon>
        <taxon>Fungi incertae sedis</taxon>
        <taxon>Mucoromycota</taxon>
        <taxon>Mortierellomycotina</taxon>
        <taxon>Mortierellomycetes</taxon>
        <taxon>Mortierellales</taxon>
        <taxon>Mortierellaceae</taxon>
        <taxon>Linnemannia</taxon>
    </lineage>
</organism>
<accession>A0A9P7XZ63</accession>
<dbReference type="AlphaFoldDB" id="A0A9P7XZ63"/>
<evidence type="ECO:0000313" key="5">
    <source>
        <dbReference type="EMBL" id="KAG9069812.1"/>
    </source>
</evidence>
<reference evidence="5" key="1">
    <citation type="submission" date="2021-06" db="EMBL/GenBank/DDBJ databases">
        <title>Genome Sequence of Mortierella hyaline Strain SCG-10, a Cold-Adapted, Nitrate-Reducing Fungus Isolated from Soil in Minnesota, USA.</title>
        <authorList>
            <person name="Aldossari N."/>
        </authorList>
    </citation>
    <scope>NUCLEOTIDE SEQUENCE</scope>
    <source>
        <strain evidence="5">SCG-10</strain>
    </source>
</reference>
<sequence>MTDNSLSLSLRCLIDGDRTSRSFDLITPSTETLVNSEAPSISASLFGLRILEAEDLTLWKVTIPITKDNADTPILLENVSSSDKDKLGPKDDVSEWFPQVPRKKTIHIIVQRPPQDKPAHLISVPEERFEQELAIILNGVHHQYTNHSLDLKELEMSHKEQRMLGLALGKQARTTTGETQRSIVEDPNFLTLARDVENIYMSVVDEEQGDQLGIVFKVKARAGERVELEILARLLFLKFLLASKPALDQFQFFREQTTTGDATIGKLVHILQEYDIHTIRAMLRKTQTKLHLLLVPRRLGLVIAMDEAKIVENGILPNRLISPSALIDNKYNTYAIFNVKNQVHLKHLRGFLEPLSPTLSSIQATLVILGTALSLQNVVNLYSGVDKPTNLTRITEFPQLDENEVNNMLSDLVDLSDCEIPPAKRRKLSGRAQFSLGIIRRLIVPNATQISKQAILDIAVDDTIEHLKHVLRENVRTILRSDKTGEVSRFLCRMLLANRLRGGKITFSTNQQFDFVNMVLCSLRQHPDGVHQIMNEPMVLEAEEVLKSLGKDCAFSEYLDQLYQIITNFGVGSTSKGDVLEPLFRRSLQRSNDFRLVDLPFLKGIA</sequence>
<dbReference type="EMBL" id="JAHRHY010000004">
    <property type="protein sequence ID" value="KAG9069812.1"/>
    <property type="molecule type" value="Genomic_DNA"/>
</dbReference>
<evidence type="ECO:0000256" key="1">
    <source>
        <dbReference type="ARBA" id="ARBA00004340"/>
    </source>
</evidence>
<dbReference type="Pfam" id="PF20147">
    <property type="entry name" value="Crinkler"/>
    <property type="match status" value="1"/>
</dbReference>
<dbReference type="GO" id="GO:0043657">
    <property type="term" value="C:host cell"/>
    <property type="evidence" value="ECO:0007669"/>
    <property type="project" value="UniProtKB-SubCell"/>
</dbReference>